<reference evidence="2" key="1">
    <citation type="submission" date="2022-01" db="EMBL/GenBank/DDBJ databases">
        <authorList>
            <person name="King R."/>
        </authorList>
    </citation>
    <scope>NUCLEOTIDE SEQUENCE</scope>
</reference>
<evidence type="ECO:0000313" key="2">
    <source>
        <dbReference type="EMBL" id="CAG9810273.1"/>
    </source>
</evidence>
<accession>A0A9N9S6K9</accession>
<keyword evidence="1" id="KW-0732">Signal</keyword>
<organism evidence="2 3">
    <name type="scientific">Chironomus riparius</name>
    <dbReference type="NCBI Taxonomy" id="315576"/>
    <lineage>
        <taxon>Eukaryota</taxon>
        <taxon>Metazoa</taxon>
        <taxon>Ecdysozoa</taxon>
        <taxon>Arthropoda</taxon>
        <taxon>Hexapoda</taxon>
        <taxon>Insecta</taxon>
        <taxon>Pterygota</taxon>
        <taxon>Neoptera</taxon>
        <taxon>Endopterygota</taxon>
        <taxon>Diptera</taxon>
        <taxon>Nematocera</taxon>
        <taxon>Chironomoidea</taxon>
        <taxon>Chironomidae</taxon>
        <taxon>Chironominae</taxon>
        <taxon>Chironomus</taxon>
    </lineage>
</organism>
<name>A0A9N9S6K9_9DIPT</name>
<feature type="signal peptide" evidence="1">
    <location>
        <begin position="1"/>
        <end position="23"/>
    </location>
</feature>
<dbReference type="AlphaFoldDB" id="A0A9N9S6K9"/>
<keyword evidence="3" id="KW-1185">Reference proteome</keyword>
<reference evidence="2" key="2">
    <citation type="submission" date="2022-10" db="EMBL/GenBank/DDBJ databases">
        <authorList>
            <consortium name="ENA_rothamsted_submissions"/>
            <consortium name="culmorum"/>
            <person name="King R."/>
        </authorList>
    </citation>
    <scope>NUCLEOTIDE SEQUENCE</scope>
</reference>
<evidence type="ECO:0000313" key="3">
    <source>
        <dbReference type="Proteomes" id="UP001153620"/>
    </source>
</evidence>
<gene>
    <name evidence="2" type="ORF">CHIRRI_LOCUS13090</name>
</gene>
<dbReference type="EMBL" id="OU895880">
    <property type="protein sequence ID" value="CAG9810273.1"/>
    <property type="molecule type" value="Genomic_DNA"/>
</dbReference>
<protein>
    <submittedName>
        <fullName evidence="2">Uncharacterized protein</fullName>
    </submittedName>
</protein>
<proteinExistence type="predicted"/>
<sequence length="140" mass="16333">MGASVKLIIMASILLILKPSTDAASIISKIQGLDDDLNDSRNTLTSIEEGSSKNYEIGFELMPKIRRRRQADDFTTFIENIWKFDRICFEPSKLMKLQSTIPISSAQNYERLRRMFDLFMREFNKFAVLSFQNNDQNYFK</sequence>
<dbReference type="Proteomes" id="UP001153620">
    <property type="component" value="Chromosome 4"/>
</dbReference>
<evidence type="ECO:0000256" key="1">
    <source>
        <dbReference type="SAM" id="SignalP"/>
    </source>
</evidence>
<feature type="chain" id="PRO_5040196008" evidence="1">
    <location>
        <begin position="24"/>
        <end position="140"/>
    </location>
</feature>